<gene>
    <name evidence="5" type="ORF">AYI68_g5385</name>
</gene>
<dbReference type="GO" id="GO:0005634">
    <property type="term" value="C:nucleus"/>
    <property type="evidence" value="ECO:0007669"/>
    <property type="project" value="UniProtKB-SubCell"/>
</dbReference>
<dbReference type="InterPro" id="IPR011993">
    <property type="entry name" value="PH-like_dom_sf"/>
</dbReference>
<evidence type="ECO:0000256" key="3">
    <source>
        <dbReference type="SAM" id="MobiDB-lite"/>
    </source>
</evidence>
<evidence type="ECO:0000256" key="2">
    <source>
        <dbReference type="ARBA" id="ARBA00023242"/>
    </source>
</evidence>
<dbReference type="Gene3D" id="2.30.29.30">
    <property type="entry name" value="Pleckstrin-homology domain (PH domain)/Phosphotyrosine-binding domain (PTB)"/>
    <property type="match status" value="1"/>
</dbReference>
<dbReference type="OrthoDB" id="185618at2759"/>
<feature type="region of interest" description="Disordered" evidence="3">
    <location>
        <begin position="1"/>
        <end position="36"/>
    </location>
</feature>
<name>A0A1R0GUF7_9FUNG</name>
<dbReference type="STRING" id="133383.A0A1R0GUF7"/>
<evidence type="ECO:0000313" key="5">
    <source>
        <dbReference type="EMBL" id="OLY80517.1"/>
    </source>
</evidence>
<dbReference type="AlphaFoldDB" id="A0A1R0GUF7"/>
<sequence length="161" mass="17341">KGFGTPADHESAPADPNSSNGADNVDGDGDESTAKSAFGSINAKVETFEENESTLFSGKAKLYELVSGQNWAERGVGVIKVNLNNDTGKSRLIMRTDVTFRLILNAPLFDQVLPKQENSFVRLSLILVGESTHPVTYAIKMASPEQAHKLSSSIKSLFPSK</sequence>
<feature type="non-terminal residue" evidence="5">
    <location>
        <position position="1"/>
    </location>
</feature>
<evidence type="ECO:0000259" key="4">
    <source>
        <dbReference type="PROSITE" id="PS50196"/>
    </source>
</evidence>
<accession>A0A1R0GUF7</accession>
<comment type="caution">
    <text evidence="5">The sequence shown here is derived from an EMBL/GenBank/DDBJ whole genome shotgun (WGS) entry which is preliminary data.</text>
</comment>
<evidence type="ECO:0000256" key="1">
    <source>
        <dbReference type="ARBA" id="ARBA00004123"/>
    </source>
</evidence>
<proteinExistence type="predicted"/>
<dbReference type="Pfam" id="PF00638">
    <property type="entry name" value="Ran_BP1"/>
    <property type="match status" value="1"/>
</dbReference>
<dbReference type="SMART" id="SM00160">
    <property type="entry name" value="RanBD"/>
    <property type="match status" value="1"/>
</dbReference>
<evidence type="ECO:0000313" key="6">
    <source>
        <dbReference type="Proteomes" id="UP000187455"/>
    </source>
</evidence>
<keyword evidence="2" id="KW-0539">Nucleus</keyword>
<dbReference type="PANTHER" id="PTHR23138">
    <property type="entry name" value="RAN BINDING PROTEIN"/>
    <property type="match status" value="1"/>
</dbReference>
<dbReference type="PANTHER" id="PTHR23138:SF142">
    <property type="entry name" value="RAN-BINDING PROTEIN 3B-RELATED"/>
    <property type="match status" value="1"/>
</dbReference>
<keyword evidence="6" id="KW-1185">Reference proteome</keyword>
<dbReference type="PROSITE" id="PS50196">
    <property type="entry name" value="RANBD1"/>
    <property type="match status" value="1"/>
</dbReference>
<comment type="subcellular location">
    <subcellularLocation>
        <location evidence="1">Nucleus</location>
    </subcellularLocation>
</comment>
<reference evidence="5 6" key="1">
    <citation type="journal article" date="2016" name="Mol. Biol. Evol.">
        <title>Genome-Wide Survey of Gut Fungi (Harpellales) Reveals the First Horizontally Transferred Ubiquitin Gene from a Mosquito Host.</title>
        <authorList>
            <person name="Wang Y."/>
            <person name="White M.M."/>
            <person name="Kvist S."/>
            <person name="Moncalvo J.M."/>
        </authorList>
    </citation>
    <scope>NUCLEOTIDE SEQUENCE [LARGE SCALE GENOMIC DNA]</scope>
    <source>
        <strain evidence="5 6">ALG-7-W6</strain>
    </source>
</reference>
<dbReference type="InterPro" id="IPR000156">
    <property type="entry name" value="Ran_bind_dom"/>
</dbReference>
<dbReference type="EMBL" id="LSSL01003408">
    <property type="protein sequence ID" value="OLY80517.1"/>
    <property type="molecule type" value="Genomic_DNA"/>
</dbReference>
<dbReference type="InterPro" id="IPR045255">
    <property type="entry name" value="RanBP1-like"/>
</dbReference>
<dbReference type="SUPFAM" id="SSF50729">
    <property type="entry name" value="PH domain-like"/>
    <property type="match status" value="1"/>
</dbReference>
<organism evidence="5 6">
    <name type="scientific">Smittium mucronatum</name>
    <dbReference type="NCBI Taxonomy" id="133383"/>
    <lineage>
        <taxon>Eukaryota</taxon>
        <taxon>Fungi</taxon>
        <taxon>Fungi incertae sedis</taxon>
        <taxon>Zoopagomycota</taxon>
        <taxon>Kickxellomycotina</taxon>
        <taxon>Harpellomycetes</taxon>
        <taxon>Harpellales</taxon>
        <taxon>Legeriomycetaceae</taxon>
        <taxon>Smittium</taxon>
    </lineage>
</organism>
<dbReference type="Proteomes" id="UP000187455">
    <property type="component" value="Unassembled WGS sequence"/>
</dbReference>
<feature type="domain" description="RanBD1" evidence="4">
    <location>
        <begin position="44"/>
        <end position="155"/>
    </location>
</feature>
<protein>
    <submittedName>
        <fullName evidence="5">Nuclear pore complex protein NUP50A</fullName>
    </submittedName>
</protein>